<evidence type="ECO:0000313" key="4">
    <source>
        <dbReference type="EMBL" id="KAJ4825369.1"/>
    </source>
</evidence>
<protein>
    <submittedName>
        <fullName evidence="4">U-box domain-containing protein 9</fullName>
    </submittedName>
</protein>
<dbReference type="Proteomes" id="UP001141552">
    <property type="component" value="Unassembled WGS sequence"/>
</dbReference>
<name>A0A9Q0F766_9ROSI</name>
<dbReference type="EMBL" id="JAKUCV010006925">
    <property type="protein sequence ID" value="KAJ4825369.1"/>
    <property type="molecule type" value="Genomic_DNA"/>
</dbReference>
<dbReference type="Gene3D" id="3.30.40.10">
    <property type="entry name" value="Zinc/RING finger domain, C3HC4 (zinc finger)"/>
    <property type="match status" value="1"/>
</dbReference>
<dbReference type="GO" id="GO:0016567">
    <property type="term" value="P:protein ubiquitination"/>
    <property type="evidence" value="ECO:0007669"/>
    <property type="project" value="InterPro"/>
</dbReference>
<dbReference type="SUPFAM" id="SSF57850">
    <property type="entry name" value="RING/U-box"/>
    <property type="match status" value="1"/>
</dbReference>
<organism evidence="4 5">
    <name type="scientific">Turnera subulata</name>
    <dbReference type="NCBI Taxonomy" id="218843"/>
    <lineage>
        <taxon>Eukaryota</taxon>
        <taxon>Viridiplantae</taxon>
        <taxon>Streptophyta</taxon>
        <taxon>Embryophyta</taxon>
        <taxon>Tracheophyta</taxon>
        <taxon>Spermatophyta</taxon>
        <taxon>Magnoliopsida</taxon>
        <taxon>eudicotyledons</taxon>
        <taxon>Gunneridae</taxon>
        <taxon>Pentapetalae</taxon>
        <taxon>rosids</taxon>
        <taxon>fabids</taxon>
        <taxon>Malpighiales</taxon>
        <taxon>Passifloraceae</taxon>
        <taxon>Turnera</taxon>
    </lineage>
</organism>
<feature type="domain" description="U-box" evidence="3">
    <location>
        <begin position="18"/>
        <end position="40"/>
    </location>
</feature>
<dbReference type="InterPro" id="IPR013083">
    <property type="entry name" value="Znf_RING/FYVE/PHD"/>
</dbReference>
<evidence type="ECO:0000256" key="2">
    <source>
        <dbReference type="ARBA" id="ARBA00022679"/>
    </source>
</evidence>
<dbReference type="OrthoDB" id="1740906at2759"/>
<proteinExistence type="predicted"/>
<evidence type="ECO:0000256" key="1">
    <source>
        <dbReference type="ARBA" id="ARBA00004906"/>
    </source>
</evidence>
<reference evidence="4" key="2">
    <citation type="journal article" date="2023" name="Plants (Basel)">
        <title>Annotation of the Turnera subulata (Passifloraceae) Draft Genome Reveals the S-Locus Evolved after the Divergence of Turneroideae from Passifloroideae in a Stepwise Manner.</title>
        <authorList>
            <person name="Henning P.M."/>
            <person name="Roalson E.H."/>
            <person name="Mir W."/>
            <person name="McCubbin A.G."/>
            <person name="Shore J.S."/>
        </authorList>
    </citation>
    <scope>NUCLEOTIDE SEQUENCE</scope>
    <source>
        <strain evidence="4">F60SS</strain>
    </source>
</reference>
<comment type="caution">
    <text evidence="4">The sequence shown here is derived from an EMBL/GenBank/DDBJ whole genome shotgun (WGS) entry which is preliminary data.</text>
</comment>
<evidence type="ECO:0000313" key="5">
    <source>
        <dbReference type="Proteomes" id="UP001141552"/>
    </source>
</evidence>
<dbReference type="InterPro" id="IPR003613">
    <property type="entry name" value="Ubox_domain"/>
</dbReference>
<reference evidence="4" key="1">
    <citation type="submission" date="2022-02" db="EMBL/GenBank/DDBJ databases">
        <authorList>
            <person name="Henning P.M."/>
            <person name="McCubbin A.G."/>
            <person name="Shore J.S."/>
        </authorList>
    </citation>
    <scope>NUCLEOTIDE SEQUENCE</scope>
    <source>
        <strain evidence="4">F60SS</strain>
        <tissue evidence="4">Leaves</tissue>
    </source>
</reference>
<comment type="pathway">
    <text evidence="1">Protein modification; protein ubiquitination.</text>
</comment>
<dbReference type="Pfam" id="PF04564">
    <property type="entry name" value="U-box"/>
    <property type="match status" value="1"/>
</dbReference>
<keyword evidence="2" id="KW-0808">Transferase</keyword>
<accession>A0A9Q0F766</accession>
<gene>
    <name evidence="4" type="primary">PUB9_2</name>
    <name evidence="4" type="ORF">Tsubulata_046860</name>
</gene>
<dbReference type="AlphaFoldDB" id="A0A9Q0F766"/>
<evidence type="ECO:0000259" key="3">
    <source>
        <dbReference type="Pfam" id="PF04564"/>
    </source>
</evidence>
<dbReference type="GO" id="GO:0004842">
    <property type="term" value="F:ubiquitin-protein transferase activity"/>
    <property type="evidence" value="ECO:0007669"/>
    <property type="project" value="InterPro"/>
</dbReference>
<sequence>MKKRSLSLKLREMVSCQEEFKCPLSNELMRDPVVLATGQVCCFSTFDLLFWVVK</sequence>
<keyword evidence="5" id="KW-1185">Reference proteome</keyword>